<organism evidence="1 2">
    <name type="scientific">Caulobacter ginsengisoli</name>
    <dbReference type="NCBI Taxonomy" id="400775"/>
    <lineage>
        <taxon>Bacteria</taxon>
        <taxon>Pseudomonadati</taxon>
        <taxon>Pseudomonadota</taxon>
        <taxon>Alphaproteobacteria</taxon>
        <taxon>Caulobacterales</taxon>
        <taxon>Caulobacteraceae</taxon>
        <taxon>Caulobacter</taxon>
    </lineage>
</organism>
<dbReference type="Pfam" id="PF10025">
    <property type="entry name" value="DUF2267"/>
    <property type="match status" value="1"/>
</dbReference>
<protein>
    <submittedName>
        <fullName evidence="1">Uncharacterized protein (DUF2267 family)</fullName>
    </submittedName>
</protein>
<reference evidence="1 2" key="1">
    <citation type="submission" date="2023-07" db="EMBL/GenBank/DDBJ databases">
        <title>Genomic Encyclopedia of Type Strains, Phase IV (KMG-IV): sequencing the most valuable type-strain genomes for metagenomic binning, comparative biology and taxonomic classification.</title>
        <authorList>
            <person name="Goeker M."/>
        </authorList>
    </citation>
    <scope>NUCLEOTIDE SEQUENCE [LARGE SCALE GENOMIC DNA]</scope>
    <source>
        <strain evidence="1 2">DSM 18695</strain>
    </source>
</reference>
<dbReference type="Gene3D" id="1.10.490.110">
    <property type="entry name" value="Uncharacterized conserved protein DUF2267"/>
    <property type="match status" value="1"/>
</dbReference>
<proteinExistence type="predicted"/>
<evidence type="ECO:0000313" key="2">
    <source>
        <dbReference type="Proteomes" id="UP001228905"/>
    </source>
</evidence>
<dbReference type="Proteomes" id="UP001228905">
    <property type="component" value="Unassembled WGS sequence"/>
</dbReference>
<dbReference type="EMBL" id="JAUSVS010000018">
    <property type="protein sequence ID" value="MDQ0466980.1"/>
    <property type="molecule type" value="Genomic_DNA"/>
</dbReference>
<comment type="caution">
    <text evidence="1">The sequence shown here is derived from an EMBL/GenBank/DDBJ whole genome shotgun (WGS) entry which is preliminary data.</text>
</comment>
<keyword evidence="2" id="KW-1185">Reference proteome</keyword>
<dbReference type="InterPro" id="IPR018727">
    <property type="entry name" value="DUF2267"/>
</dbReference>
<gene>
    <name evidence="1" type="ORF">QO010_004777</name>
</gene>
<evidence type="ECO:0000313" key="1">
    <source>
        <dbReference type="EMBL" id="MDQ0466980.1"/>
    </source>
</evidence>
<name>A0ABU0J046_9CAUL</name>
<accession>A0ABU0J046</accession>
<dbReference type="RefSeq" id="WP_307353254.1">
    <property type="nucleotide sequence ID" value="NZ_JAUSVS010000018.1"/>
</dbReference>
<sequence length="146" mass="15918">MNTGLAVFDTTVQQSNLWLKAIEAALPPCSRQEAYDALRAGLHTLRDHLPQDAVLGLSGQLPMLLRGLYLEGWRPGHPAPHTRDAAKFAADLASRLPPGFPRPGEDVARAVFAVAAGQLDAGEIRKLIDYLPAPLRTFWPGVYWAV</sequence>
<dbReference type="InterPro" id="IPR038282">
    <property type="entry name" value="DUF2267_sf"/>
</dbReference>